<feature type="transmembrane region" description="Helical" evidence="1">
    <location>
        <begin position="141"/>
        <end position="163"/>
    </location>
</feature>
<sequence>MASPSNSNGIRFVPENQAKEPQSFKFRFSYDYIQSKWGIYTIVQMLSSFITFVVAASSRTHKYEVTDLVIYVAPKATFLFALMNSFCFFYVDFLMILAATLSEFDASSVQQSSFYMLATFSTAVFNMSASIAIFTTYPETVLNLVIASAALTTGLIYAIRCLMISLKLIRLHRIG</sequence>
<organism evidence="2 3">
    <name type="scientific">Galendromus occidentalis</name>
    <name type="common">western predatory mite</name>
    <dbReference type="NCBI Taxonomy" id="34638"/>
    <lineage>
        <taxon>Eukaryota</taxon>
        <taxon>Metazoa</taxon>
        <taxon>Ecdysozoa</taxon>
        <taxon>Arthropoda</taxon>
        <taxon>Chelicerata</taxon>
        <taxon>Arachnida</taxon>
        <taxon>Acari</taxon>
        <taxon>Parasitiformes</taxon>
        <taxon>Mesostigmata</taxon>
        <taxon>Gamasina</taxon>
        <taxon>Phytoseioidea</taxon>
        <taxon>Phytoseiidae</taxon>
        <taxon>Typhlodrominae</taxon>
        <taxon>Galendromus</taxon>
    </lineage>
</organism>
<reference evidence="3" key="1">
    <citation type="submission" date="2025-08" db="UniProtKB">
        <authorList>
            <consortium name="RefSeq"/>
        </authorList>
    </citation>
    <scope>IDENTIFICATION</scope>
</reference>
<feature type="transmembrane region" description="Helical" evidence="1">
    <location>
        <begin position="114"/>
        <end position="135"/>
    </location>
</feature>
<keyword evidence="1" id="KW-0472">Membrane</keyword>
<keyword evidence="1" id="KW-0812">Transmembrane</keyword>
<evidence type="ECO:0000256" key="1">
    <source>
        <dbReference type="SAM" id="Phobius"/>
    </source>
</evidence>
<dbReference type="RefSeq" id="XP_003745709.1">
    <property type="nucleotide sequence ID" value="XM_003745661.2"/>
</dbReference>
<keyword evidence="2" id="KW-1185">Reference proteome</keyword>
<protein>
    <submittedName>
        <fullName evidence="3">Uncharacterized protein LOC100900888</fullName>
    </submittedName>
</protein>
<evidence type="ECO:0000313" key="2">
    <source>
        <dbReference type="Proteomes" id="UP000694867"/>
    </source>
</evidence>
<dbReference type="KEGG" id="goe:100900888"/>
<dbReference type="GeneID" id="100900888"/>
<name>A0AAJ6VZK7_9ACAR</name>
<feature type="transmembrane region" description="Helical" evidence="1">
    <location>
        <begin position="37"/>
        <end position="58"/>
    </location>
</feature>
<dbReference type="Proteomes" id="UP000694867">
    <property type="component" value="Unplaced"/>
</dbReference>
<dbReference type="AlphaFoldDB" id="A0AAJ6VZK7"/>
<evidence type="ECO:0000313" key="3">
    <source>
        <dbReference type="RefSeq" id="XP_003745709.1"/>
    </source>
</evidence>
<gene>
    <name evidence="3" type="primary">LOC100900888</name>
</gene>
<proteinExistence type="predicted"/>
<keyword evidence="1" id="KW-1133">Transmembrane helix</keyword>
<feature type="transmembrane region" description="Helical" evidence="1">
    <location>
        <begin position="78"/>
        <end position="102"/>
    </location>
</feature>
<accession>A0AAJ6VZK7</accession>